<evidence type="ECO:0000259" key="7">
    <source>
        <dbReference type="PROSITE" id="PS50011"/>
    </source>
</evidence>
<keyword evidence="4" id="KW-0547">Nucleotide-binding</keyword>
<keyword evidence="2" id="KW-0723">Serine/threonine-protein kinase</keyword>
<dbReference type="AlphaFoldDB" id="A0A9R0DSS9"/>
<dbReference type="Proteomes" id="UP000829999">
    <property type="component" value="Chromosome 10"/>
</dbReference>
<dbReference type="SUPFAM" id="SSF56112">
    <property type="entry name" value="Protein kinase-like (PK-like)"/>
    <property type="match status" value="1"/>
</dbReference>
<dbReference type="InterPro" id="IPR008271">
    <property type="entry name" value="Ser/Thr_kinase_AS"/>
</dbReference>
<proteinExistence type="inferred from homology"/>
<comment type="similarity">
    <text evidence="1">Belongs to the protein kinase superfamily. CMGC Ser/Thr protein kinase family. CDC2/CDKX subfamily.</text>
</comment>
<evidence type="ECO:0000256" key="2">
    <source>
        <dbReference type="ARBA" id="ARBA00022527"/>
    </source>
</evidence>
<dbReference type="Gene3D" id="1.10.510.10">
    <property type="entry name" value="Transferase(Phosphotransferase) domain 1"/>
    <property type="match status" value="1"/>
</dbReference>
<dbReference type="GO" id="GO:0004674">
    <property type="term" value="F:protein serine/threonine kinase activity"/>
    <property type="evidence" value="ECO:0007669"/>
    <property type="project" value="UniProtKB-KW"/>
</dbReference>
<dbReference type="SMART" id="SM00220">
    <property type="entry name" value="S_TKc"/>
    <property type="match status" value="1"/>
</dbReference>
<dbReference type="InterPro" id="IPR000719">
    <property type="entry name" value="Prot_kinase_dom"/>
</dbReference>
<dbReference type="FunFam" id="1.10.510.10:FF:000624">
    <property type="entry name" value="Mitogen-activated protein kinase"/>
    <property type="match status" value="1"/>
</dbReference>
<dbReference type="InterPro" id="IPR011009">
    <property type="entry name" value="Kinase-like_dom_sf"/>
</dbReference>
<dbReference type="GO" id="GO:0007346">
    <property type="term" value="P:regulation of mitotic cell cycle"/>
    <property type="evidence" value="ECO:0007669"/>
    <property type="project" value="TreeGrafter"/>
</dbReference>
<keyword evidence="8" id="KW-1185">Reference proteome</keyword>
<organism evidence="8 9">
    <name type="scientific">Spodoptera frugiperda</name>
    <name type="common">Fall armyworm</name>
    <dbReference type="NCBI Taxonomy" id="7108"/>
    <lineage>
        <taxon>Eukaryota</taxon>
        <taxon>Metazoa</taxon>
        <taxon>Ecdysozoa</taxon>
        <taxon>Arthropoda</taxon>
        <taxon>Hexapoda</taxon>
        <taxon>Insecta</taxon>
        <taxon>Pterygota</taxon>
        <taxon>Neoptera</taxon>
        <taxon>Endopterygota</taxon>
        <taxon>Lepidoptera</taxon>
        <taxon>Glossata</taxon>
        <taxon>Ditrysia</taxon>
        <taxon>Noctuoidea</taxon>
        <taxon>Noctuidae</taxon>
        <taxon>Amphipyrinae</taxon>
        <taxon>Spodoptera</taxon>
    </lineage>
</organism>
<dbReference type="GO" id="GO:0005524">
    <property type="term" value="F:ATP binding"/>
    <property type="evidence" value="ECO:0007669"/>
    <property type="project" value="UniProtKB-KW"/>
</dbReference>
<protein>
    <submittedName>
        <fullName evidence="9">Cyclin-dependent kinase 11B-like</fullName>
    </submittedName>
</protein>
<evidence type="ECO:0000256" key="4">
    <source>
        <dbReference type="ARBA" id="ARBA00022741"/>
    </source>
</evidence>
<dbReference type="PROSITE" id="PS50011">
    <property type="entry name" value="PROTEIN_KINASE_DOM"/>
    <property type="match status" value="1"/>
</dbReference>
<evidence type="ECO:0000256" key="3">
    <source>
        <dbReference type="ARBA" id="ARBA00022679"/>
    </source>
</evidence>
<evidence type="ECO:0000256" key="1">
    <source>
        <dbReference type="ARBA" id="ARBA00006485"/>
    </source>
</evidence>
<dbReference type="RefSeq" id="XP_050552533.1">
    <property type="nucleotide sequence ID" value="XM_050696576.1"/>
</dbReference>
<evidence type="ECO:0000256" key="5">
    <source>
        <dbReference type="ARBA" id="ARBA00022777"/>
    </source>
</evidence>
<dbReference type="PROSITE" id="PS00108">
    <property type="entry name" value="PROTEIN_KINASE_ST"/>
    <property type="match status" value="1"/>
</dbReference>
<feature type="domain" description="Protein kinase" evidence="7">
    <location>
        <begin position="1"/>
        <end position="180"/>
    </location>
</feature>
<dbReference type="PANTHER" id="PTHR24056:SF107">
    <property type="entry name" value="CYCLIN-DEPENDENT KINASE 11A-RELATED"/>
    <property type="match status" value="1"/>
</dbReference>
<dbReference type="GO" id="GO:0005634">
    <property type="term" value="C:nucleus"/>
    <property type="evidence" value="ECO:0007669"/>
    <property type="project" value="TreeGrafter"/>
</dbReference>
<dbReference type="GeneID" id="126911173"/>
<keyword evidence="5" id="KW-0418">Kinase</keyword>
<gene>
    <name evidence="9" type="primary">LOC126911173</name>
</gene>
<accession>A0A9R0DSS9</accession>
<dbReference type="InterPro" id="IPR050108">
    <property type="entry name" value="CDK"/>
</dbReference>
<keyword evidence="6" id="KW-0067">ATP-binding</keyword>
<keyword evidence="3" id="KW-0808">Transferase</keyword>
<evidence type="ECO:0000256" key="6">
    <source>
        <dbReference type="ARBA" id="ARBA00022840"/>
    </source>
</evidence>
<dbReference type="Pfam" id="PF00069">
    <property type="entry name" value="Pkinase"/>
    <property type="match status" value="1"/>
</dbReference>
<dbReference type="PANTHER" id="PTHR24056">
    <property type="entry name" value="CELL DIVISION PROTEIN KINASE"/>
    <property type="match status" value="1"/>
</dbReference>
<dbReference type="OrthoDB" id="647at2759"/>
<evidence type="ECO:0000313" key="8">
    <source>
        <dbReference type="Proteomes" id="UP000829999"/>
    </source>
</evidence>
<reference evidence="9" key="1">
    <citation type="submission" date="2025-08" db="UniProtKB">
        <authorList>
            <consortium name="RefSeq"/>
        </authorList>
    </citation>
    <scope>IDENTIFICATION</scope>
    <source>
        <tissue evidence="9">Whole larval tissue</tissue>
    </source>
</reference>
<evidence type="ECO:0000313" key="9">
    <source>
        <dbReference type="RefSeq" id="XP_050552533.1"/>
    </source>
</evidence>
<name>A0A9R0DSS9_SPOFR</name>
<sequence length="214" mass="24423">MLQFFGAVQHLHKNWILHRDLKPSNILLSYEGVLKVADFGLARKYELPPRQYTPGMVTLWYRAPELLLFANEYSTYIDMWSIGCIFAELITLQPLFPGSSECDQLFRIFEGLGTPTDTTWPGYSELSVGKITFKNHPTGRLRETMSNLLSEDGLSLLQDFLLYDQAARVTADAALNHPYFEEEPVAMEPAMFLPSLWSEYVEQNSSSNMGESEH</sequence>